<evidence type="ECO:0000256" key="4">
    <source>
        <dbReference type="ARBA" id="ARBA00012780"/>
    </source>
</evidence>
<dbReference type="GO" id="GO:0009277">
    <property type="term" value="C:fungal-type cell wall"/>
    <property type="evidence" value="ECO:0007669"/>
    <property type="project" value="TreeGrafter"/>
</dbReference>
<feature type="non-terminal residue" evidence="7">
    <location>
        <position position="1"/>
    </location>
</feature>
<organism evidence="7 8">
    <name type="scientific">Paraphoma chrysanthemicola</name>
    <dbReference type="NCBI Taxonomy" id="798071"/>
    <lineage>
        <taxon>Eukaryota</taxon>
        <taxon>Fungi</taxon>
        <taxon>Dikarya</taxon>
        <taxon>Ascomycota</taxon>
        <taxon>Pezizomycotina</taxon>
        <taxon>Dothideomycetes</taxon>
        <taxon>Pleosporomycetidae</taxon>
        <taxon>Pleosporales</taxon>
        <taxon>Pleosporineae</taxon>
        <taxon>Phaeosphaeriaceae</taxon>
        <taxon>Paraphoma</taxon>
    </lineage>
</organism>
<dbReference type="InterPro" id="IPR050732">
    <property type="entry name" value="Beta-glucan_modifiers"/>
</dbReference>
<dbReference type="EC" id="3.2.1.39" evidence="4"/>
<dbReference type="GO" id="GO:0071555">
    <property type="term" value="P:cell wall organization"/>
    <property type="evidence" value="ECO:0007669"/>
    <property type="project" value="TreeGrafter"/>
</dbReference>
<dbReference type="GO" id="GO:0042973">
    <property type="term" value="F:glucan endo-1,3-beta-D-glucosidase activity"/>
    <property type="evidence" value="ECO:0007669"/>
    <property type="project" value="UniProtKB-EC"/>
</dbReference>
<keyword evidence="5 7" id="KW-0378">Hydrolase</keyword>
<dbReference type="OrthoDB" id="77201at2759"/>
<sequence length="386" mass="41486">MRQHYILLLGQLFAPAATAVYTGFNYGTFWGTGDNVKKAADFRDSFNFAKNLSSPVPFDSARLFTCKTAGSVDEPTGAFDAAVETKTNLLLGFWISPGTEGAPLDNIIKTEMSALSKGFQKHGQALADLVIGLSVGSEDIHRFEDAGEVGVAATEVTSTIKKVRDAIAASDFAKYMKNKPIGHVDVAKHVVVDGADFYGMTAYPYWSNDSITKGNERFHRTLEGVKQRAGDTPVWIAEMGWPFEGPQRGDAVASAQNLQTFWTEVGCSVVGKYNTFWFELIKDSEANQPDWGMIDSVTHKARIDLSCPGGPKLVSSAAPAGSSTIVLSTAPSKQPNTTTIVTSLNHIPWCVTVADIARDGNFIPVAGHPADPDGKCTPPPMYTGLP</sequence>
<dbReference type="Gene3D" id="3.20.20.80">
    <property type="entry name" value="Glycosidases"/>
    <property type="match status" value="1"/>
</dbReference>
<name>A0A8K0QXC6_9PLEO</name>
<evidence type="ECO:0000256" key="5">
    <source>
        <dbReference type="ARBA" id="ARBA00022801"/>
    </source>
</evidence>
<dbReference type="Proteomes" id="UP000813461">
    <property type="component" value="Unassembled WGS sequence"/>
</dbReference>
<comment type="catalytic activity">
    <reaction evidence="1">
        <text>Hydrolysis of (1-&gt;3)-beta-D-glucosidic linkages in (1-&gt;3)-beta-D-glucans.</text>
        <dbReference type="EC" id="3.2.1.39"/>
    </reaction>
</comment>
<dbReference type="PANTHER" id="PTHR16631:SF13">
    <property type="entry name" value="GLUCAN ENDO-1,3-BETA-GLUCOSIDASE EGLC-RELATED"/>
    <property type="match status" value="1"/>
</dbReference>
<dbReference type="GO" id="GO:0009986">
    <property type="term" value="C:cell surface"/>
    <property type="evidence" value="ECO:0007669"/>
    <property type="project" value="TreeGrafter"/>
</dbReference>
<reference evidence="7" key="1">
    <citation type="journal article" date="2021" name="Nat. Commun.">
        <title>Genetic determinants of endophytism in the Arabidopsis root mycobiome.</title>
        <authorList>
            <person name="Mesny F."/>
            <person name="Miyauchi S."/>
            <person name="Thiergart T."/>
            <person name="Pickel B."/>
            <person name="Atanasova L."/>
            <person name="Karlsson M."/>
            <person name="Huettel B."/>
            <person name="Barry K.W."/>
            <person name="Haridas S."/>
            <person name="Chen C."/>
            <person name="Bauer D."/>
            <person name="Andreopoulos W."/>
            <person name="Pangilinan J."/>
            <person name="LaButti K."/>
            <person name="Riley R."/>
            <person name="Lipzen A."/>
            <person name="Clum A."/>
            <person name="Drula E."/>
            <person name="Henrissat B."/>
            <person name="Kohler A."/>
            <person name="Grigoriev I.V."/>
            <person name="Martin F.M."/>
            <person name="Hacquard S."/>
        </authorList>
    </citation>
    <scope>NUCLEOTIDE SEQUENCE</scope>
    <source>
        <strain evidence="7">MPI-SDFR-AT-0120</strain>
    </source>
</reference>
<comment type="similarity">
    <text evidence="3">Belongs to the glycosyl hydrolase 17 family.</text>
</comment>
<evidence type="ECO:0000256" key="1">
    <source>
        <dbReference type="ARBA" id="ARBA00000382"/>
    </source>
</evidence>
<proteinExistence type="inferred from homology"/>
<accession>A0A8K0QXC6</accession>
<feature type="chain" id="PRO_5035432604" description="glucan endo-1,3-beta-D-glucosidase" evidence="6">
    <location>
        <begin position="20"/>
        <end position="386"/>
    </location>
</feature>
<evidence type="ECO:0000313" key="8">
    <source>
        <dbReference type="Proteomes" id="UP000813461"/>
    </source>
</evidence>
<dbReference type="PANTHER" id="PTHR16631">
    <property type="entry name" value="GLUCAN 1,3-BETA-GLUCOSIDASE"/>
    <property type="match status" value="1"/>
</dbReference>
<evidence type="ECO:0000313" key="7">
    <source>
        <dbReference type="EMBL" id="KAH7076059.1"/>
    </source>
</evidence>
<gene>
    <name evidence="7" type="ORF">FB567DRAFT_452378</name>
</gene>
<evidence type="ECO:0000256" key="2">
    <source>
        <dbReference type="ARBA" id="ARBA00004196"/>
    </source>
</evidence>
<keyword evidence="8" id="KW-1185">Reference proteome</keyword>
<feature type="signal peptide" evidence="6">
    <location>
        <begin position="1"/>
        <end position="19"/>
    </location>
</feature>
<evidence type="ECO:0000256" key="6">
    <source>
        <dbReference type="SAM" id="SignalP"/>
    </source>
</evidence>
<evidence type="ECO:0000256" key="3">
    <source>
        <dbReference type="ARBA" id="ARBA00008773"/>
    </source>
</evidence>
<keyword evidence="6" id="KW-0732">Signal</keyword>
<comment type="caution">
    <text evidence="7">The sequence shown here is derived from an EMBL/GenBank/DDBJ whole genome shotgun (WGS) entry which is preliminary data.</text>
</comment>
<dbReference type="AlphaFoldDB" id="A0A8K0QXC6"/>
<comment type="subcellular location">
    <subcellularLocation>
        <location evidence="2">Cell envelope</location>
    </subcellularLocation>
</comment>
<dbReference type="EMBL" id="JAGMVJ010000019">
    <property type="protein sequence ID" value="KAH7076059.1"/>
    <property type="molecule type" value="Genomic_DNA"/>
</dbReference>
<dbReference type="GO" id="GO:0005576">
    <property type="term" value="C:extracellular region"/>
    <property type="evidence" value="ECO:0007669"/>
    <property type="project" value="TreeGrafter"/>
</dbReference>
<dbReference type="InterPro" id="IPR017853">
    <property type="entry name" value="GH"/>
</dbReference>
<protein>
    <recommendedName>
        <fullName evidence="4">glucan endo-1,3-beta-D-glucosidase</fullName>
        <ecNumber evidence="4">3.2.1.39</ecNumber>
    </recommendedName>
</protein>
<dbReference type="SUPFAM" id="SSF51445">
    <property type="entry name" value="(Trans)glycosidases"/>
    <property type="match status" value="1"/>
</dbReference>